<sequence>MKMTIRISFFCAIVMLFAACKEEYNVKIPSPGTGYLVVEGFANLTPNSKSTIKLSRTTSLDSSFFYKTESGAIVLLFDDVNGAYNLFETSPGVYTSNAATLDPARKYRLRIVTRDQKEYNSAWVEGKMSPAIDSISWKQKSDGVQIYANTHDSQNKTIYYMWDYRETWQYNTILFSSIVYNPATNALDPRDLVNNDIHTCWISGNSTNIIVTSTERLATDVVFEKPLTFLSYSTNKLQNKYSILVNQYALTKDAYTYLDLMRKNTEQLGSIFDAQPSELNGNIRQSNDSTEIVVGFFYATSVQQQRIFISHNQLNGYVYITTGYESCREDTVDNVPDKIREAFRPGPEVVLGVSPVYFGPAIIAYTYTSNYCADCRARGGSTTKPDFWQ</sequence>
<dbReference type="PROSITE" id="PS51257">
    <property type="entry name" value="PROKAR_LIPOPROTEIN"/>
    <property type="match status" value="1"/>
</dbReference>
<comment type="caution">
    <text evidence="2">The sequence shown here is derived from an EMBL/GenBank/DDBJ whole genome shotgun (WGS) entry which is preliminary data.</text>
</comment>
<keyword evidence="1" id="KW-0732">Signal</keyword>
<dbReference type="EMBL" id="JAHSPG010000003">
    <property type="protein sequence ID" value="MBV4356977.1"/>
    <property type="molecule type" value="Genomic_DNA"/>
</dbReference>
<dbReference type="Pfam" id="PF14054">
    <property type="entry name" value="DUF4249"/>
    <property type="match status" value="1"/>
</dbReference>
<dbReference type="Proteomes" id="UP000812270">
    <property type="component" value="Unassembled WGS sequence"/>
</dbReference>
<dbReference type="AlphaFoldDB" id="A0A9E2S8R3"/>
<accession>A0A9E2S8R3</accession>
<feature type="chain" id="PRO_5039112620" evidence="1">
    <location>
        <begin position="19"/>
        <end position="389"/>
    </location>
</feature>
<dbReference type="RefSeq" id="WP_217790606.1">
    <property type="nucleotide sequence ID" value="NZ_JAHSPG010000003.1"/>
</dbReference>
<gene>
    <name evidence="2" type="ORF">KTO63_07475</name>
</gene>
<name>A0A9E2S8R3_9BACT</name>
<keyword evidence="3" id="KW-1185">Reference proteome</keyword>
<evidence type="ECO:0000313" key="2">
    <source>
        <dbReference type="EMBL" id="MBV4356977.1"/>
    </source>
</evidence>
<reference evidence="2" key="1">
    <citation type="submission" date="2021-06" db="EMBL/GenBank/DDBJ databases">
        <authorList>
            <person name="Huq M.A."/>
        </authorList>
    </citation>
    <scope>NUCLEOTIDE SEQUENCE</scope>
    <source>
        <strain evidence="2">MAH-26</strain>
    </source>
</reference>
<proteinExistence type="predicted"/>
<protein>
    <submittedName>
        <fullName evidence="2">DUF4249 domain-containing protein</fullName>
    </submittedName>
</protein>
<evidence type="ECO:0000256" key="1">
    <source>
        <dbReference type="SAM" id="SignalP"/>
    </source>
</evidence>
<dbReference type="InterPro" id="IPR025345">
    <property type="entry name" value="DUF4249"/>
</dbReference>
<organism evidence="2 3">
    <name type="scientific">Pinibacter aurantiacus</name>
    <dbReference type="NCBI Taxonomy" id="2851599"/>
    <lineage>
        <taxon>Bacteria</taxon>
        <taxon>Pseudomonadati</taxon>
        <taxon>Bacteroidota</taxon>
        <taxon>Chitinophagia</taxon>
        <taxon>Chitinophagales</taxon>
        <taxon>Chitinophagaceae</taxon>
        <taxon>Pinibacter</taxon>
    </lineage>
</organism>
<feature type="signal peptide" evidence="1">
    <location>
        <begin position="1"/>
        <end position="18"/>
    </location>
</feature>
<evidence type="ECO:0000313" key="3">
    <source>
        <dbReference type="Proteomes" id="UP000812270"/>
    </source>
</evidence>